<dbReference type="PANTHER" id="PTHR45639:SF3">
    <property type="entry name" value="HYPOXIA UP-REGULATED PROTEIN 1"/>
    <property type="match status" value="1"/>
</dbReference>
<dbReference type="Pfam" id="PF00012">
    <property type="entry name" value="HSP70"/>
    <property type="match status" value="2"/>
</dbReference>
<evidence type="ECO:0000256" key="4">
    <source>
        <dbReference type="ARBA" id="ARBA00022840"/>
    </source>
</evidence>
<dbReference type="Gene3D" id="3.30.420.40">
    <property type="match status" value="2"/>
</dbReference>
<dbReference type="GO" id="GO:0034663">
    <property type="term" value="C:endoplasmic reticulum chaperone complex"/>
    <property type="evidence" value="ECO:0007669"/>
    <property type="project" value="TreeGrafter"/>
</dbReference>
<feature type="region of interest" description="Disordered" evidence="7">
    <location>
        <begin position="1011"/>
        <end position="1090"/>
    </location>
</feature>
<protein>
    <submittedName>
        <fullName evidence="8">DnaK family protein</fullName>
    </submittedName>
</protein>
<feature type="compositionally biased region" description="Basic and acidic residues" evidence="7">
    <location>
        <begin position="1027"/>
        <end position="1090"/>
    </location>
</feature>
<dbReference type="InterPro" id="IPR029048">
    <property type="entry name" value="HSP70_C_sf"/>
</dbReference>
<accession>A0A7J6JZV5</accession>
<dbReference type="GO" id="GO:0005524">
    <property type="term" value="F:ATP binding"/>
    <property type="evidence" value="ECO:0007669"/>
    <property type="project" value="UniProtKB-KW"/>
</dbReference>
<dbReference type="PANTHER" id="PTHR45639">
    <property type="entry name" value="HSC70CB, ISOFORM G-RELATED"/>
    <property type="match status" value="1"/>
</dbReference>
<comment type="caution">
    <text evidence="8">The sequence shown here is derived from an EMBL/GenBank/DDBJ whole genome shotgun (WGS) entry which is preliminary data.</text>
</comment>
<keyword evidence="5" id="KW-0143">Chaperone</keyword>
<dbReference type="GO" id="GO:0140662">
    <property type="term" value="F:ATP-dependent protein folding chaperone"/>
    <property type="evidence" value="ECO:0007669"/>
    <property type="project" value="InterPro"/>
</dbReference>
<keyword evidence="2" id="KW-0732">Signal</keyword>
<sequence length="1090" mass="120561">MIIVNASQLTELNRKVKKHQRLSQETACYVSKFSDIMFMYKAGGVVDELWYKGQSLSSLGGFSPHGMHHLEKSTGTDAFSVSLRHQRRVRELAPWLPICTFSRGAARWTQTSWRTGARAVFCSDLKTVKSLFFFVPPAMALPAFEGVSPCVGGDRRVSPSGSSVRFSSHSSRLGCFFFAFCFLSVSLFSPLGAKAQVVGLDLGSEFVKVALVAAGRPIEILLNPASKRKTNNAVSFADEEKRELGDEGAAQAAKKPDRVFLHPNLLLGVNATDFGLVDVTADPDSAFLPLALKEKLLPSGYPHDYYPYRLFMDRRRHSVAVLAKDGVYLPAELLTASMLAFVKKLATQAAGVDNEKTLGCVISVPCRYTQRQRQALRDAVEIAGMHAVAFHHHSVTAAVQHALDLPTNTTATKLFYDVGSSTIDVGVVRFAPVQLPSKKEVLQVQLLACESMSGAGGHHVDLAIAEKMRGAFERRYGAGKSLLGVPRALKKLVKQAVMAKHVLSANKQTQFRVEGLHNDVDFNEPFERMHLEALLEEKGMLAKLKASLDATLSHAGLDLNDVDQVELLGGASRVPRVQQELGALMGAKDVGTHLNGDEAMATGAAFIAANSTATFRVKQLLLQDITPYEYLVKIDAVAEEDDPDAGVRQGDRVKKTKVLVGRHTRFAQGSRTVSLRTTHDFQVELFEDDASLLKLAVTGVAEAAKKLEEEAQKKAEAESKTEKNGEGESETPEKRLPKANLVFKVDGAGVLSFDRAYLTQDYFVYVPLPSTTTKATTTKESEGEETSTTTPAPAAKFKRLTKQVSDALAVEETQTLPLPLTSEERNALRKQLQEMEAADLRVHKLAEAMNRLEASIYAARGLLAEETVERVSLPETREELRKQLEADEEWIYDSAKAEGIEAVKKKLVALESVVEPMKKRAEELEARPKAIEKMEKALVDLVSRLEQIATKRPWVSEEKLASVRAFGQDVDAWWREKLASQQSKLDTEDPVFTKAEVLAKVKELGAAVKALENIPRPTTTTTTSPGEGKEPGEQKQEEKTEEKKQEEKKEEEKNEEKKEEEKNEEKKEEEKNEEKKEEKVEEEHKNREEL</sequence>
<keyword evidence="4" id="KW-0067">ATP-binding</keyword>
<comment type="subcellular location">
    <subcellularLocation>
        <location evidence="1">Endoplasmic reticulum lumen</location>
    </subcellularLocation>
</comment>
<evidence type="ECO:0000313" key="9">
    <source>
        <dbReference type="Proteomes" id="UP000557509"/>
    </source>
</evidence>
<dbReference type="InterPro" id="IPR013126">
    <property type="entry name" value="Hsp_70_fam"/>
</dbReference>
<proteinExistence type="predicted"/>
<dbReference type="GO" id="GO:0005788">
    <property type="term" value="C:endoplasmic reticulum lumen"/>
    <property type="evidence" value="ECO:0007669"/>
    <property type="project" value="UniProtKB-SubCell"/>
</dbReference>
<dbReference type="InterPro" id="IPR043129">
    <property type="entry name" value="ATPase_NBD"/>
</dbReference>
<dbReference type="Proteomes" id="UP000557509">
    <property type="component" value="Unassembled WGS sequence"/>
</dbReference>
<feature type="region of interest" description="Disordered" evidence="7">
    <location>
        <begin position="773"/>
        <end position="792"/>
    </location>
</feature>
<dbReference type="CDD" id="cd10230">
    <property type="entry name" value="ASKHA_NBD_HSP70_HYOU1"/>
    <property type="match status" value="1"/>
</dbReference>
<keyword evidence="6" id="KW-0175">Coiled coil</keyword>
<evidence type="ECO:0000313" key="8">
    <source>
        <dbReference type="EMBL" id="KAF4640715.1"/>
    </source>
</evidence>
<evidence type="ECO:0000256" key="3">
    <source>
        <dbReference type="ARBA" id="ARBA00022741"/>
    </source>
</evidence>
<dbReference type="SUPFAM" id="SSF53067">
    <property type="entry name" value="Actin-like ATPase domain"/>
    <property type="match status" value="2"/>
</dbReference>
<feature type="coiled-coil region" evidence="6">
    <location>
        <begin position="907"/>
        <end position="951"/>
    </location>
</feature>
<gene>
    <name evidence="8" type="ORF">TGRH88_046410</name>
</gene>
<dbReference type="PRINTS" id="PR00301">
    <property type="entry name" value="HEATSHOCK70"/>
</dbReference>
<dbReference type="EMBL" id="JAAUHK010000195">
    <property type="protein sequence ID" value="KAF4640715.1"/>
    <property type="molecule type" value="Genomic_DNA"/>
</dbReference>
<evidence type="ECO:0000256" key="1">
    <source>
        <dbReference type="ARBA" id="ARBA00004319"/>
    </source>
</evidence>
<dbReference type="Gene3D" id="3.90.640.10">
    <property type="entry name" value="Actin, Chain A, domain 4"/>
    <property type="match status" value="1"/>
</dbReference>
<reference evidence="8 9" key="1">
    <citation type="submission" date="2020-03" db="EMBL/GenBank/DDBJ databases">
        <title>Genome sequence of Toxoplasma gondii RH-88 strain.</title>
        <authorList>
            <person name="Lorenzi H.A."/>
            <person name="Venepally P."/>
            <person name="Rozenberg A."/>
            <person name="Sibley D."/>
        </authorList>
    </citation>
    <scope>NUCLEOTIDE SEQUENCE [LARGE SCALE GENOMIC DNA]</scope>
    <source>
        <strain evidence="8 9">RH-88</strain>
    </source>
</reference>
<name>A0A7J6JZV5_TOXGO</name>
<feature type="region of interest" description="Disordered" evidence="7">
    <location>
        <begin position="711"/>
        <end position="735"/>
    </location>
</feature>
<dbReference type="SUPFAM" id="SSF100934">
    <property type="entry name" value="Heat shock protein 70kD (HSP70), C-terminal subdomain"/>
    <property type="match status" value="1"/>
</dbReference>
<dbReference type="GO" id="GO:0030968">
    <property type="term" value="P:endoplasmic reticulum unfolded protein response"/>
    <property type="evidence" value="ECO:0007669"/>
    <property type="project" value="TreeGrafter"/>
</dbReference>
<dbReference type="Gene3D" id="1.20.1270.10">
    <property type="match status" value="1"/>
</dbReference>
<keyword evidence="3" id="KW-0547">Nucleotide-binding</keyword>
<evidence type="ECO:0000256" key="2">
    <source>
        <dbReference type="ARBA" id="ARBA00022729"/>
    </source>
</evidence>
<feature type="coiled-coil region" evidence="6">
    <location>
        <begin position="818"/>
        <end position="855"/>
    </location>
</feature>
<dbReference type="AlphaFoldDB" id="A0A7J6JZV5"/>
<dbReference type="Gene3D" id="3.30.30.30">
    <property type="match status" value="1"/>
</dbReference>
<evidence type="ECO:0000256" key="7">
    <source>
        <dbReference type="SAM" id="MobiDB-lite"/>
    </source>
</evidence>
<dbReference type="InterPro" id="IPR018181">
    <property type="entry name" value="Heat_shock_70_CS"/>
</dbReference>
<organism evidence="8 9">
    <name type="scientific">Toxoplasma gondii</name>
    <dbReference type="NCBI Taxonomy" id="5811"/>
    <lineage>
        <taxon>Eukaryota</taxon>
        <taxon>Sar</taxon>
        <taxon>Alveolata</taxon>
        <taxon>Apicomplexa</taxon>
        <taxon>Conoidasida</taxon>
        <taxon>Coccidia</taxon>
        <taxon>Eucoccidiorida</taxon>
        <taxon>Eimeriorina</taxon>
        <taxon>Sarcocystidae</taxon>
        <taxon>Toxoplasma</taxon>
    </lineage>
</organism>
<evidence type="ECO:0000256" key="5">
    <source>
        <dbReference type="ARBA" id="ARBA00023186"/>
    </source>
</evidence>
<keyword evidence="9" id="KW-1185">Reference proteome</keyword>
<dbReference type="PROSITE" id="PS01036">
    <property type="entry name" value="HSP70_3"/>
    <property type="match status" value="1"/>
</dbReference>
<evidence type="ECO:0000256" key="6">
    <source>
        <dbReference type="SAM" id="Coils"/>
    </source>
</evidence>
<dbReference type="VEuPathDB" id="ToxoDB:TGME49_226830"/>